<dbReference type="EMBL" id="MF768985">
    <property type="protein sequence ID" value="ATU83766.1"/>
    <property type="molecule type" value="Genomic_DNA"/>
</dbReference>
<proteinExistence type="predicted"/>
<reference evidence="1" key="1">
    <citation type="journal article" date="2018" name="Aquaculture">
        <title>Complete genome sequence of a white spot syndrome virus associated with a disease incursion in Australia.</title>
        <authorList>
            <person name="Oakey J."/>
            <person name="Smith C.S."/>
        </authorList>
    </citation>
    <scope>NUCLEOTIDE SEQUENCE [LARGE SCALE GENOMIC DNA]</scope>
    <source>
        <strain evidence="1">WSSV-AU</strain>
    </source>
</reference>
<protein>
    <submittedName>
        <fullName evidence="1">ORF1090</fullName>
    </submittedName>
</protein>
<evidence type="ECO:0000313" key="1">
    <source>
        <dbReference type="EMBL" id="ATU83766.1"/>
    </source>
</evidence>
<dbReference type="Proteomes" id="UP000267516">
    <property type="component" value="Segment"/>
</dbReference>
<organism evidence="1">
    <name type="scientific">White spot syndrome virus</name>
    <dbReference type="NCBI Taxonomy" id="342409"/>
    <lineage>
        <taxon>Viruses</taxon>
        <taxon>Viruses incertae sedis</taxon>
        <taxon>Naldaviricetes</taxon>
        <taxon>Nimaviridae</taxon>
        <taxon>Whispovirus</taxon>
    </lineage>
</organism>
<name>A0A2D3I5U7_9VIRU</name>
<accession>A0A2D3I5U7</accession>
<sequence>MDTHIVPLSAKKSMWINIDNDICTNFLSSAEEESISYIVSIGMDDTTSIIVGLNSPSSRRCLSRSSRAPLHSVIICSSVLERWSFS</sequence>